<evidence type="ECO:0000259" key="4">
    <source>
        <dbReference type="SMART" id="SM00922"/>
    </source>
</evidence>
<comment type="cofactor">
    <cofactor evidence="1">
        <name>Mg(2+)</name>
        <dbReference type="ChEBI" id="CHEBI:18420"/>
    </cofactor>
</comment>
<dbReference type="SUPFAM" id="SSF51604">
    <property type="entry name" value="Enolase C-terminal domain-like"/>
    <property type="match status" value="1"/>
</dbReference>
<dbReference type="CDD" id="cd03316">
    <property type="entry name" value="MR_like"/>
    <property type="match status" value="1"/>
</dbReference>
<dbReference type="SFLD" id="SFLDS00001">
    <property type="entry name" value="Enolase"/>
    <property type="match status" value="1"/>
</dbReference>
<keyword evidence="3" id="KW-0460">Magnesium</keyword>
<dbReference type="InterPro" id="IPR046945">
    <property type="entry name" value="RHMD-like"/>
</dbReference>
<dbReference type="Pfam" id="PF02746">
    <property type="entry name" value="MR_MLE_N"/>
    <property type="match status" value="1"/>
</dbReference>
<proteinExistence type="predicted"/>
<dbReference type="PANTHER" id="PTHR13794:SF58">
    <property type="entry name" value="MITOCHONDRIAL ENOLASE SUPERFAMILY MEMBER 1"/>
    <property type="match status" value="1"/>
</dbReference>
<dbReference type="Gene3D" id="3.30.390.10">
    <property type="entry name" value="Enolase-like, N-terminal domain"/>
    <property type="match status" value="1"/>
</dbReference>
<dbReference type="Gene3D" id="3.20.20.120">
    <property type="entry name" value="Enolase-like C-terminal domain"/>
    <property type="match status" value="1"/>
</dbReference>
<evidence type="ECO:0000256" key="2">
    <source>
        <dbReference type="ARBA" id="ARBA00022723"/>
    </source>
</evidence>
<protein>
    <submittedName>
        <fullName evidence="5">Mandelate racemase/muconate lactonizing enzyme family protein</fullName>
    </submittedName>
</protein>
<dbReference type="InterPro" id="IPR013341">
    <property type="entry name" value="Mandelate_racemase_N_dom"/>
</dbReference>
<feature type="domain" description="Mandelate racemase/muconate lactonizing enzyme C-terminal" evidence="4">
    <location>
        <begin position="150"/>
        <end position="246"/>
    </location>
</feature>
<evidence type="ECO:0000256" key="1">
    <source>
        <dbReference type="ARBA" id="ARBA00001946"/>
    </source>
</evidence>
<dbReference type="InterPro" id="IPR029017">
    <property type="entry name" value="Enolase-like_N"/>
</dbReference>
<organism evidence="5 6">
    <name type="scientific">Roseomonas haemaphysalidis</name>
    <dbReference type="NCBI Taxonomy" id="2768162"/>
    <lineage>
        <taxon>Bacteria</taxon>
        <taxon>Pseudomonadati</taxon>
        <taxon>Pseudomonadota</taxon>
        <taxon>Alphaproteobacteria</taxon>
        <taxon>Acetobacterales</taxon>
        <taxon>Roseomonadaceae</taxon>
        <taxon>Roseomonas</taxon>
    </lineage>
</organism>
<dbReference type="InterPro" id="IPR036849">
    <property type="entry name" value="Enolase-like_C_sf"/>
</dbReference>
<dbReference type="SFLD" id="SFLDG00179">
    <property type="entry name" value="mandelate_racemase"/>
    <property type="match status" value="1"/>
</dbReference>
<dbReference type="InterPro" id="IPR029065">
    <property type="entry name" value="Enolase_C-like"/>
</dbReference>
<dbReference type="EMBL" id="JACTNG010000001">
    <property type="protein sequence ID" value="MBO1078060.1"/>
    <property type="molecule type" value="Genomic_DNA"/>
</dbReference>
<name>A0ABS3KKS8_9PROT</name>
<dbReference type="Proteomes" id="UP001518989">
    <property type="component" value="Unassembled WGS sequence"/>
</dbReference>
<evidence type="ECO:0000313" key="6">
    <source>
        <dbReference type="Proteomes" id="UP001518989"/>
    </source>
</evidence>
<dbReference type="SUPFAM" id="SSF54826">
    <property type="entry name" value="Enolase N-terminal domain-like"/>
    <property type="match status" value="1"/>
</dbReference>
<evidence type="ECO:0000313" key="5">
    <source>
        <dbReference type="EMBL" id="MBO1078060.1"/>
    </source>
</evidence>
<comment type="caution">
    <text evidence="5">The sequence shown here is derived from an EMBL/GenBank/DDBJ whole genome shotgun (WGS) entry which is preliminary data.</text>
</comment>
<gene>
    <name evidence="5" type="ORF">IAI61_03385</name>
</gene>
<dbReference type="SMART" id="SM00922">
    <property type="entry name" value="MR_MLE"/>
    <property type="match status" value="1"/>
</dbReference>
<keyword evidence="2" id="KW-0479">Metal-binding</keyword>
<evidence type="ECO:0000256" key="3">
    <source>
        <dbReference type="ARBA" id="ARBA00022842"/>
    </source>
</evidence>
<keyword evidence="6" id="KW-1185">Reference proteome</keyword>
<dbReference type="Pfam" id="PF13378">
    <property type="entry name" value="MR_MLE_C"/>
    <property type="match status" value="1"/>
</dbReference>
<accession>A0ABS3KKS8</accession>
<dbReference type="InterPro" id="IPR013342">
    <property type="entry name" value="Mandelate_racemase_C"/>
</dbReference>
<dbReference type="PANTHER" id="PTHR13794">
    <property type="entry name" value="ENOLASE SUPERFAMILY, MANDELATE RACEMASE"/>
    <property type="match status" value="1"/>
</dbReference>
<sequence>MTFVSDPLLIRQVVAHPLRAVLPTVQRTSQGDWPALEIVVVELRTESGLVGIGECLARRGAAGYARFITDALAPKLIGRSAHDRRALWAAMRGVLTGRGGGMLVEAIAGLNIALWDLAGKAAGQPVWRLLGGIGRGRVDAYASSVNWADQGRMEAELEAALARGFRQVKLKVGRPVREATAWARRARQIAGPEVALYVDANWIYDADDALRVGRVLADEDYGWFEEPLPPDDHAGYRRLAQHLPIRLAAGESDFLAHQSAALVADHVLGLVQPDVARSGGITETWRIAEHAALHNVAYAPHIGWSGAICAAASLHLAAAAESFMTFECMVFDNPLRQALCAPLEGDVARLEEGQLVVPDRPGLGIDLLPDALERMRIKE</sequence>
<reference evidence="5 6" key="1">
    <citation type="submission" date="2020-09" db="EMBL/GenBank/DDBJ databases">
        <title>Roseomonas.</title>
        <authorList>
            <person name="Zhu W."/>
        </authorList>
    </citation>
    <scope>NUCLEOTIDE SEQUENCE [LARGE SCALE GENOMIC DNA]</scope>
    <source>
        <strain evidence="5 6">573</strain>
    </source>
</reference>